<keyword evidence="3" id="KW-1185">Reference proteome</keyword>
<sequence length="174" mass="17729">MRGILAGAVVAVVIAAAIVGGSGVASGGGEPGATEPPAVQAVGVTADIEYTCRNVTVTVEPERVQYDLVIFYEDTVTGKRGKALVGPMRGKTVEPYGNGIVFTSVEVMVNGATVETETILAKCYPDTKDATRSGRSPIGTDSGVSASGERSRNPVPVAMATTDSSGSILPAVER</sequence>
<reference evidence="3" key="1">
    <citation type="submission" date="2016-11" db="EMBL/GenBank/DDBJ databases">
        <authorList>
            <person name="Varghese N."/>
            <person name="Submissions S."/>
        </authorList>
    </citation>
    <scope>NUCLEOTIDE SEQUENCE [LARGE SCALE GENOMIC DNA]</scope>
    <source>
        <strain evidence="3">DX253</strain>
    </source>
</reference>
<evidence type="ECO:0000313" key="2">
    <source>
        <dbReference type="EMBL" id="SHL18797.1"/>
    </source>
</evidence>
<evidence type="ECO:0000313" key="3">
    <source>
        <dbReference type="Proteomes" id="UP000184203"/>
    </source>
</evidence>
<proteinExistence type="predicted"/>
<gene>
    <name evidence="2" type="ORF">SAMN05444342_3185</name>
</gene>
<protein>
    <submittedName>
        <fullName evidence="2">Uncharacterized protein</fullName>
    </submittedName>
</protein>
<dbReference type="AlphaFoldDB" id="A0A1M6YKM5"/>
<organism evidence="2 3">
    <name type="scientific">Haladaptatus paucihalophilus DX253</name>
    <dbReference type="NCBI Taxonomy" id="797209"/>
    <lineage>
        <taxon>Archaea</taxon>
        <taxon>Methanobacteriati</taxon>
        <taxon>Methanobacteriota</taxon>
        <taxon>Stenosarchaea group</taxon>
        <taxon>Halobacteria</taxon>
        <taxon>Halobacteriales</taxon>
        <taxon>Haladaptataceae</taxon>
        <taxon>Haladaptatus</taxon>
    </lineage>
</organism>
<accession>A0A1M6YKM5</accession>
<dbReference type="Proteomes" id="UP000184203">
    <property type="component" value="Unassembled WGS sequence"/>
</dbReference>
<dbReference type="EMBL" id="FRAN01000005">
    <property type="protein sequence ID" value="SHL18797.1"/>
    <property type="molecule type" value="Genomic_DNA"/>
</dbReference>
<feature type="region of interest" description="Disordered" evidence="1">
    <location>
        <begin position="127"/>
        <end position="174"/>
    </location>
</feature>
<evidence type="ECO:0000256" key="1">
    <source>
        <dbReference type="SAM" id="MobiDB-lite"/>
    </source>
</evidence>
<name>A0A1M6YKM5_HALPU</name>